<reference evidence="2 3" key="1">
    <citation type="journal article" date="2018" name="Front. Plant Sci.">
        <title>Red Clover (Trifolium pratense) and Zigzag Clover (T. medium) - A Picture of Genomic Similarities and Differences.</title>
        <authorList>
            <person name="Dluhosova J."/>
            <person name="Istvanek J."/>
            <person name="Nedelnik J."/>
            <person name="Repkova J."/>
        </authorList>
    </citation>
    <scope>NUCLEOTIDE SEQUENCE [LARGE SCALE GENOMIC DNA]</scope>
    <source>
        <strain evidence="3">cv. 10/8</strain>
        <tissue evidence="2">Leaf</tissue>
    </source>
</reference>
<dbReference type="Proteomes" id="UP000265520">
    <property type="component" value="Unassembled WGS sequence"/>
</dbReference>
<protein>
    <submittedName>
        <fullName evidence="2">Uncharacterized protein</fullName>
    </submittedName>
</protein>
<accession>A0A392VMN7</accession>
<organism evidence="2 3">
    <name type="scientific">Trifolium medium</name>
    <dbReference type="NCBI Taxonomy" id="97028"/>
    <lineage>
        <taxon>Eukaryota</taxon>
        <taxon>Viridiplantae</taxon>
        <taxon>Streptophyta</taxon>
        <taxon>Embryophyta</taxon>
        <taxon>Tracheophyta</taxon>
        <taxon>Spermatophyta</taxon>
        <taxon>Magnoliopsida</taxon>
        <taxon>eudicotyledons</taxon>
        <taxon>Gunneridae</taxon>
        <taxon>Pentapetalae</taxon>
        <taxon>rosids</taxon>
        <taxon>fabids</taxon>
        <taxon>Fabales</taxon>
        <taxon>Fabaceae</taxon>
        <taxon>Papilionoideae</taxon>
        <taxon>50 kb inversion clade</taxon>
        <taxon>NPAAA clade</taxon>
        <taxon>Hologalegina</taxon>
        <taxon>IRL clade</taxon>
        <taxon>Trifolieae</taxon>
        <taxon>Trifolium</taxon>
    </lineage>
</organism>
<dbReference type="AlphaFoldDB" id="A0A392VMN7"/>
<keyword evidence="3" id="KW-1185">Reference proteome</keyword>
<evidence type="ECO:0000313" key="3">
    <source>
        <dbReference type="Proteomes" id="UP000265520"/>
    </source>
</evidence>
<comment type="caution">
    <text evidence="2">The sequence shown here is derived from an EMBL/GenBank/DDBJ whole genome shotgun (WGS) entry which is preliminary data.</text>
</comment>
<dbReference type="EMBL" id="LXQA011224723">
    <property type="protein sequence ID" value="MCI89654.1"/>
    <property type="molecule type" value="Genomic_DNA"/>
</dbReference>
<sequence>MTASASSNDGADKWTIFVDGASGPTG</sequence>
<feature type="region of interest" description="Disordered" evidence="1">
    <location>
        <begin position="1"/>
        <end position="26"/>
    </location>
</feature>
<evidence type="ECO:0000313" key="2">
    <source>
        <dbReference type="EMBL" id="MCI89654.1"/>
    </source>
</evidence>
<evidence type="ECO:0000256" key="1">
    <source>
        <dbReference type="SAM" id="MobiDB-lite"/>
    </source>
</evidence>
<feature type="non-terminal residue" evidence="2">
    <location>
        <position position="26"/>
    </location>
</feature>
<name>A0A392VMN7_9FABA</name>
<proteinExistence type="predicted"/>